<accession>A0ABV6K6T8</accession>
<sequence>MRKQPRHLGLIVLGFGLSVLGTSLLFLGIDRSDASIGSQQLFQTNLLKSPRLRAVNGGLVAKPPLRTAPKLLRWAITTSQPSPAT</sequence>
<dbReference type="EMBL" id="JBHLUK010000059">
    <property type="protein sequence ID" value="MFC0423753.1"/>
    <property type="molecule type" value="Genomic_DNA"/>
</dbReference>
<evidence type="ECO:0000313" key="2">
    <source>
        <dbReference type="Proteomes" id="UP001589855"/>
    </source>
</evidence>
<dbReference type="RefSeq" id="WP_137645695.1">
    <property type="nucleotide sequence ID" value="NZ_BAABRM010000023.1"/>
</dbReference>
<gene>
    <name evidence="1" type="ORF">ACFFGS_06415</name>
</gene>
<name>A0ABV6K6T8_9LACO</name>
<evidence type="ECO:0000313" key="1">
    <source>
        <dbReference type="EMBL" id="MFC0423753.1"/>
    </source>
</evidence>
<comment type="caution">
    <text evidence="1">The sequence shown here is derived from an EMBL/GenBank/DDBJ whole genome shotgun (WGS) entry which is preliminary data.</text>
</comment>
<keyword evidence="2" id="KW-1185">Reference proteome</keyword>
<protein>
    <submittedName>
        <fullName evidence="1">Uncharacterized protein</fullName>
    </submittedName>
</protein>
<proteinExistence type="predicted"/>
<dbReference type="Proteomes" id="UP001589855">
    <property type="component" value="Unassembled WGS sequence"/>
</dbReference>
<organism evidence="1 2">
    <name type="scientific">Lactiplantibacillus plajomi</name>
    <dbReference type="NCBI Taxonomy" id="1457217"/>
    <lineage>
        <taxon>Bacteria</taxon>
        <taxon>Bacillati</taxon>
        <taxon>Bacillota</taxon>
        <taxon>Bacilli</taxon>
        <taxon>Lactobacillales</taxon>
        <taxon>Lactobacillaceae</taxon>
        <taxon>Lactiplantibacillus</taxon>
    </lineage>
</organism>
<reference evidence="1 2" key="1">
    <citation type="submission" date="2024-09" db="EMBL/GenBank/DDBJ databases">
        <authorList>
            <person name="Sun Q."/>
            <person name="Mori K."/>
        </authorList>
    </citation>
    <scope>NUCLEOTIDE SEQUENCE [LARGE SCALE GENOMIC DNA]</scope>
    <source>
        <strain evidence="1 2">TBRC 4575</strain>
    </source>
</reference>